<gene>
    <name evidence="7" type="ORF">GCM10023320_61830</name>
</gene>
<comment type="caution">
    <text evidence="7">The sequence shown here is derived from an EMBL/GenBank/DDBJ whole genome shotgun (WGS) entry which is preliminary data.</text>
</comment>
<evidence type="ECO:0000256" key="3">
    <source>
        <dbReference type="ARBA" id="ARBA00022598"/>
    </source>
</evidence>
<evidence type="ECO:0000313" key="7">
    <source>
        <dbReference type="EMBL" id="GAA5134284.1"/>
    </source>
</evidence>
<reference evidence="8" key="1">
    <citation type="journal article" date="2019" name="Int. J. Syst. Evol. Microbiol.">
        <title>The Global Catalogue of Microorganisms (GCM) 10K type strain sequencing project: providing services to taxonomists for standard genome sequencing and annotation.</title>
        <authorList>
            <consortium name="The Broad Institute Genomics Platform"/>
            <consortium name="The Broad Institute Genome Sequencing Center for Infectious Disease"/>
            <person name="Wu L."/>
            <person name="Ma J."/>
        </authorList>
    </citation>
    <scope>NUCLEOTIDE SEQUENCE [LARGE SCALE GENOMIC DNA]</scope>
    <source>
        <strain evidence="8">JCM 18302</strain>
    </source>
</reference>
<dbReference type="InterPro" id="IPR050191">
    <property type="entry name" value="ATP-dep_DNA_ligase"/>
</dbReference>
<dbReference type="EMBL" id="BAABJO010000029">
    <property type="protein sequence ID" value="GAA5134284.1"/>
    <property type="molecule type" value="Genomic_DNA"/>
</dbReference>
<dbReference type="InterPro" id="IPR012309">
    <property type="entry name" value="DNA_ligase_ATP-dep_C"/>
</dbReference>
<dbReference type="PANTHER" id="PTHR45674">
    <property type="entry name" value="DNA LIGASE 1/3 FAMILY MEMBER"/>
    <property type="match status" value="1"/>
</dbReference>
<dbReference type="Gene3D" id="3.30.470.30">
    <property type="entry name" value="DNA ligase/mRNA capping enzyme"/>
    <property type="match status" value="1"/>
</dbReference>
<evidence type="ECO:0000256" key="1">
    <source>
        <dbReference type="ARBA" id="ARBA00007572"/>
    </source>
</evidence>
<evidence type="ECO:0000256" key="2">
    <source>
        <dbReference type="ARBA" id="ARBA00012727"/>
    </source>
</evidence>
<proteinExistence type="inferred from homology"/>
<dbReference type="PROSITE" id="PS50160">
    <property type="entry name" value="DNA_LIGASE_A3"/>
    <property type="match status" value="1"/>
</dbReference>
<dbReference type="GO" id="GO:0016874">
    <property type="term" value="F:ligase activity"/>
    <property type="evidence" value="ECO:0007669"/>
    <property type="project" value="UniProtKB-KW"/>
</dbReference>
<dbReference type="Gene3D" id="3.30.1490.70">
    <property type="match status" value="1"/>
</dbReference>
<dbReference type="EC" id="6.5.1.1" evidence="2"/>
<comment type="catalytic activity">
    <reaction evidence="4">
        <text>ATP + (deoxyribonucleotide)n-3'-hydroxyl + 5'-phospho-(deoxyribonucleotide)m = (deoxyribonucleotide)n+m + AMP + diphosphate.</text>
        <dbReference type="EC" id="6.5.1.1"/>
    </reaction>
</comment>
<sequence>MPPAAASLPLEGRPPVHPIGIPRVRSRARAGRLPGVAPTVPLPPPVSPMLATAGEPPAGAGWSFEFKWDGVRAVTAVAGERIRAQSRRGNEVTAAYPELTDLVALLDGRPVLLDGEVVALDDQGRPDFGTLQHRMHVRSPDPQLVERIPVSYVVFDLLHLDGTSLLGEPYDRRRELLEGLGIAGPRVRVPPAAVGVSGAQLLEVARAHGLEGVVGKRRAARYEPGRRSAAWIKTALLHTQEVVIGGWTAGEGRRAQNVGALLLGAYDASGSLRYLGHVGTGFTEAALRSLLVELQAREQATSPFDEEVPRDEARKARWVRPELVGEVVYRVLTKEGRLRHAAWRGLRSDKDPADATI</sequence>
<comment type="similarity">
    <text evidence="1">Belongs to the ATP-dependent DNA ligase family.</text>
</comment>
<dbReference type="Gene3D" id="2.40.50.140">
    <property type="entry name" value="Nucleic acid-binding proteins"/>
    <property type="match status" value="1"/>
</dbReference>
<dbReference type="SUPFAM" id="SSF50249">
    <property type="entry name" value="Nucleic acid-binding proteins"/>
    <property type="match status" value="1"/>
</dbReference>
<organism evidence="7 8">
    <name type="scientific">Pseudonocardia adelaidensis</name>
    <dbReference type="NCBI Taxonomy" id="648754"/>
    <lineage>
        <taxon>Bacteria</taxon>
        <taxon>Bacillati</taxon>
        <taxon>Actinomycetota</taxon>
        <taxon>Actinomycetes</taxon>
        <taxon>Pseudonocardiales</taxon>
        <taxon>Pseudonocardiaceae</taxon>
        <taxon>Pseudonocardia</taxon>
    </lineage>
</organism>
<keyword evidence="8" id="KW-1185">Reference proteome</keyword>
<dbReference type="Pfam" id="PF01068">
    <property type="entry name" value="DNA_ligase_A_M"/>
    <property type="match status" value="1"/>
</dbReference>
<dbReference type="InterPro" id="IPR012340">
    <property type="entry name" value="NA-bd_OB-fold"/>
</dbReference>
<dbReference type="SUPFAM" id="SSF56091">
    <property type="entry name" value="DNA ligase/mRNA capping enzyme, catalytic domain"/>
    <property type="match status" value="1"/>
</dbReference>
<evidence type="ECO:0000256" key="5">
    <source>
        <dbReference type="SAM" id="MobiDB-lite"/>
    </source>
</evidence>
<dbReference type="NCBIfam" id="TIGR02779">
    <property type="entry name" value="NHEJ_ligase_lig"/>
    <property type="match status" value="1"/>
</dbReference>
<feature type="region of interest" description="Disordered" evidence="5">
    <location>
        <begin position="1"/>
        <end position="21"/>
    </location>
</feature>
<dbReference type="InterPro" id="IPR012310">
    <property type="entry name" value="DNA_ligase_ATP-dep_cent"/>
</dbReference>
<dbReference type="Proteomes" id="UP001500804">
    <property type="component" value="Unassembled WGS sequence"/>
</dbReference>
<dbReference type="InterPro" id="IPR014146">
    <property type="entry name" value="LigD_ligase_dom"/>
</dbReference>
<evidence type="ECO:0000259" key="6">
    <source>
        <dbReference type="PROSITE" id="PS50160"/>
    </source>
</evidence>
<protein>
    <recommendedName>
        <fullName evidence="2">DNA ligase (ATP)</fullName>
        <ecNumber evidence="2">6.5.1.1</ecNumber>
    </recommendedName>
</protein>
<accession>A0ABP9NZ37</accession>
<dbReference type="CDD" id="cd07971">
    <property type="entry name" value="OBF_DNA_ligase_LigD"/>
    <property type="match status" value="1"/>
</dbReference>
<dbReference type="CDD" id="cd07906">
    <property type="entry name" value="Adenylation_DNA_ligase_LigD_LigC"/>
    <property type="match status" value="1"/>
</dbReference>
<dbReference type="Pfam" id="PF04679">
    <property type="entry name" value="DNA_ligase_A_C"/>
    <property type="match status" value="1"/>
</dbReference>
<evidence type="ECO:0000256" key="4">
    <source>
        <dbReference type="ARBA" id="ARBA00034003"/>
    </source>
</evidence>
<evidence type="ECO:0000313" key="8">
    <source>
        <dbReference type="Proteomes" id="UP001500804"/>
    </source>
</evidence>
<name>A0ABP9NZ37_9PSEU</name>
<keyword evidence="3 7" id="KW-0436">Ligase</keyword>
<feature type="domain" description="ATP-dependent DNA ligase family profile" evidence="6">
    <location>
        <begin position="143"/>
        <end position="267"/>
    </location>
</feature>
<dbReference type="PANTHER" id="PTHR45674:SF4">
    <property type="entry name" value="DNA LIGASE 1"/>
    <property type="match status" value="1"/>
</dbReference>